<keyword evidence="3" id="KW-1185">Reference proteome</keyword>
<accession>A0ABR2PUH7</accession>
<evidence type="ECO:0000313" key="3">
    <source>
        <dbReference type="Proteomes" id="UP001396334"/>
    </source>
</evidence>
<sequence>MVLRINLNNHPPSTSLGDSNPRPSSDAKNQDQALTTAPKAIADGEGATLFLNHYSARALDRMVLVQTSNLGAAPPIRVPRVWRLVHGAVSLPSKGWC</sequence>
<organism evidence="2 3">
    <name type="scientific">Hibiscus sabdariffa</name>
    <name type="common">roselle</name>
    <dbReference type="NCBI Taxonomy" id="183260"/>
    <lineage>
        <taxon>Eukaryota</taxon>
        <taxon>Viridiplantae</taxon>
        <taxon>Streptophyta</taxon>
        <taxon>Embryophyta</taxon>
        <taxon>Tracheophyta</taxon>
        <taxon>Spermatophyta</taxon>
        <taxon>Magnoliopsida</taxon>
        <taxon>eudicotyledons</taxon>
        <taxon>Gunneridae</taxon>
        <taxon>Pentapetalae</taxon>
        <taxon>rosids</taxon>
        <taxon>malvids</taxon>
        <taxon>Malvales</taxon>
        <taxon>Malvaceae</taxon>
        <taxon>Malvoideae</taxon>
        <taxon>Hibiscus</taxon>
    </lineage>
</organism>
<protein>
    <submittedName>
        <fullName evidence="2">Uncharacterized protein</fullName>
    </submittedName>
</protein>
<evidence type="ECO:0000256" key="1">
    <source>
        <dbReference type="SAM" id="MobiDB-lite"/>
    </source>
</evidence>
<proteinExistence type="predicted"/>
<evidence type="ECO:0000313" key="2">
    <source>
        <dbReference type="EMBL" id="KAK8992105.1"/>
    </source>
</evidence>
<comment type="caution">
    <text evidence="2">The sequence shown here is derived from an EMBL/GenBank/DDBJ whole genome shotgun (WGS) entry which is preliminary data.</text>
</comment>
<dbReference type="EMBL" id="JBBPBN010000051">
    <property type="protein sequence ID" value="KAK8992105.1"/>
    <property type="molecule type" value="Genomic_DNA"/>
</dbReference>
<dbReference type="Proteomes" id="UP001396334">
    <property type="component" value="Unassembled WGS sequence"/>
</dbReference>
<reference evidence="2 3" key="1">
    <citation type="journal article" date="2024" name="G3 (Bethesda)">
        <title>Genome assembly of Hibiscus sabdariffa L. provides insights into metabolisms of medicinal natural products.</title>
        <authorList>
            <person name="Kim T."/>
        </authorList>
    </citation>
    <scope>NUCLEOTIDE SEQUENCE [LARGE SCALE GENOMIC DNA]</scope>
    <source>
        <strain evidence="2">TK-2024</strain>
        <tissue evidence="2">Old leaves</tissue>
    </source>
</reference>
<feature type="region of interest" description="Disordered" evidence="1">
    <location>
        <begin position="1"/>
        <end position="34"/>
    </location>
</feature>
<gene>
    <name evidence="2" type="ORF">V6N11_044997</name>
</gene>
<name>A0ABR2PUH7_9ROSI</name>